<evidence type="ECO:0000256" key="2">
    <source>
        <dbReference type="ARBA" id="ARBA00022801"/>
    </source>
</evidence>
<dbReference type="InterPro" id="IPR052708">
    <property type="entry name" value="PxpC"/>
</dbReference>
<name>A0ABY7SR79_9RHOB</name>
<dbReference type="SMART" id="SM00796">
    <property type="entry name" value="AHS1"/>
    <property type="match status" value="1"/>
</dbReference>
<dbReference type="InterPro" id="IPR029000">
    <property type="entry name" value="Cyclophilin-like_dom_sf"/>
</dbReference>
<gene>
    <name evidence="6" type="ORF">JHX87_09655</name>
</gene>
<dbReference type="EMBL" id="CP067136">
    <property type="protein sequence ID" value="WCR09023.1"/>
    <property type="molecule type" value="Genomic_DNA"/>
</dbReference>
<dbReference type="PANTHER" id="PTHR43309">
    <property type="entry name" value="5-OXOPROLINASE SUBUNIT C"/>
    <property type="match status" value="1"/>
</dbReference>
<evidence type="ECO:0000313" key="6">
    <source>
        <dbReference type="EMBL" id="WCR09023.1"/>
    </source>
</evidence>
<dbReference type="PANTHER" id="PTHR43309:SF3">
    <property type="entry name" value="5-OXOPROLINASE SUBUNIT C"/>
    <property type="match status" value="1"/>
</dbReference>
<dbReference type="InterPro" id="IPR003833">
    <property type="entry name" value="CT_C_D"/>
</dbReference>
<accession>A0ABY7SR79</accession>
<protein>
    <submittedName>
        <fullName evidence="6">5-oxoprolinase/urea amidolyase family protein</fullName>
    </submittedName>
</protein>
<dbReference type="SMART" id="SM00797">
    <property type="entry name" value="AHS2"/>
    <property type="match status" value="1"/>
</dbReference>
<evidence type="ECO:0000259" key="4">
    <source>
        <dbReference type="SMART" id="SM00796"/>
    </source>
</evidence>
<evidence type="ECO:0000313" key="7">
    <source>
        <dbReference type="Proteomes" id="UP001219349"/>
    </source>
</evidence>
<dbReference type="SUPFAM" id="SSF160467">
    <property type="entry name" value="PH0987 N-terminal domain-like"/>
    <property type="match status" value="1"/>
</dbReference>
<keyword evidence="3" id="KW-0067">ATP-binding</keyword>
<dbReference type="Pfam" id="PF02682">
    <property type="entry name" value="CT_C_D"/>
    <property type="match status" value="1"/>
</dbReference>
<feature type="domain" description="Carboxyltransferase" evidence="4">
    <location>
        <begin position="1"/>
        <end position="195"/>
    </location>
</feature>
<proteinExistence type="predicted"/>
<keyword evidence="7" id="KW-1185">Reference proteome</keyword>
<evidence type="ECO:0000256" key="1">
    <source>
        <dbReference type="ARBA" id="ARBA00022741"/>
    </source>
</evidence>
<reference evidence="6 7" key="1">
    <citation type="submission" date="2021-01" db="EMBL/GenBank/DDBJ databases">
        <title>Biogeographic distribution of Paracoccus.</title>
        <authorList>
            <person name="Hollensteiner J."/>
            <person name="Leineberger J."/>
            <person name="Brinkhoff T."/>
            <person name="Daniel R."/>
        </authorList>
    </citation>
    <scope>NUCLEOTIDE SEQUENCE [LARGE SCALE GENOMIC DNA]</scope>
    <source>
        <strain evidence="6 7">KCTC 22803</strain>
    </source>
</reference>
<dbReference type="Proteomes" id="UP001219349">
    <property type="component" value="Chromosome"/>
</dbReference>
<keyword evidence="2" id="KW-0378">Hydrolase</keyword>
<dbReference type="InterPro" id="IPR003778">
    <property type="entry name" value="CT_A_B"/>
</dbReference>
<dbReference type="Pfam" id="PF02626">
    <property type="entry name" value="CT_A_B"/>
    <property type="match status" value="1"/>
</dbReference>
<feature type="domain" description="Carboxyltransferase" evidence="5">
    <location>
        <begin position="246"/>
        <end position="521"/>
    </location>
</feature>
<evidence type="ECO:0000256" key="3">
    <source>
        <dbReference type="ARBA" id="ARBA00022840"/>
    </source>
</evidence>
<keyword evidence="1" id="KW-0547">Nucleotide-binding</keyword>
<organism evidence="6 7">
    <name type="scientific">Paracoccus fistulariae</name>
    <dbReference type="NCBI Taxonomy" id="658446"/>
    <lineage>
        <taxon>Bacteria</taxon>
        <taxon>Pseudomonadati</taxon>
        <taxon>Pseudomonadota</taxon>
        <taxon>Alphaproteobacteria</taxon>
        <taxon>Rhodobacterales</taxon>
        <taxon>Paracoccaceae</taxon>
        <taxon>Paracoccus</taxon>
    </lineage>
</organism>
<sequence length="521" mass="54632">MRFLPVGPRSLLVELEDLEQTLALFDALLADPIAGIAEIIPAARTLMIRTAPGIGADAALAAAIRDRHRPLAARDQGDSAADVVEIPMTYDGQDLEDVASLMGLTVAEVIAAHQAATWQVAFCGFAPGFAYMTCDDPRFDLPRRQSPRTRIPAGSVALASRFCGIYPQDTPGGWQLIGTTKLPMWDLSRDPPAVLQPGRRARFVEGQAKTHPVTSPPAEQGAAGLTLLSTAFPIVFQDDGRPGQGGQGVSASGALDRAALHRANRAVGNPASAPALEITMGPVRLRADAAVTLALTGAADRVDLIAGGQTLSVATGSAFAMDAGDELLIHSPRRGMRSYLALRGGFRVAPVLGSAATDTLAFIGPDPLTAGARLSPAGARSVAGAAAEPVPDLPGPDDLVSLPVTLGPRADWFTPQMIDRFLTQEWRVSPQSSRVGIRLEGDQPLTREDSLELPSEGTETGAIQVPHSGQPVLFLADHPLTGGYPVIATLLPQALDLAGQIPPGARIRFTAEHDFTPIDPN</sequence>
<evidence type="ECO:0000259" key="5">
    <source>
        <dbReference type="SMART" id="SM00797"/>
    </source>
</evidence>
<dbReference type="Gene3D" id="3.30.1360.40">
    <property type="match status" value="1"/>
</dbReference>
<dbReference type="Gene3D" id="2.40.100.10">
    <property type="entry name" value="Cyclophilin-like"/>
    <property type="match status" value="2"/>
</dbReference>
<dbReference type="SUPFAM" id="SSF50891">
    <property type="entry name" value="Cyclophilin-like"/>
    <property type="match status" value="2"/>
</dbReference>